<keyword evidence="7 9" id="KW-0030">Aminoacyl-tRNA synthetase</keyword>
<evidence type="ECO:0000256" key="2">
    <source>
        <dbReference type="ARBA" id="ARBA00013169"/>
    </source>
</evidence>
<dbReference type="SUPFAM" id="SSF50677">
    <property type="entry name" value="ValRS/IleRS/LeuRS editing domain"/>
    <property type="match status" value="1"/>
</dbReference>
<dbReference type="InterPro" id="IPR013155">
    <property type="entry name" value="M/V/L/I-tRNA-synth_anticd-bd"/>
</dbReference>
<reference evidence="13 14" key="1">
    <citation type="submission" date="2024-08" db="EMBL/GenBank/DDBJ databases">
        <authorList>
            <person name="Cucini C."/>
            <person name="Frati F."/>
        </authorList>
    </citation>
    <scope>NUCLEOTIDE SEQUENCE [LARGE SCALE GENOMIC DNA]</scope>
</reference>
<feature type="domain" description="Aminoacyl-tRNA synthetase class Ia" evidence="11">
    <location>
        <begin position="48"/>
        <end position="641"/>
    </location>
</feature>
<keyword evidence="5 9" id="KW-0067">ATP-binding</keyword>
<dbReference type="InterPro" id="IPR033705">
    <property type="entry name" value="Anticodon_Ia_Val"/>
</dbReference>
<sequence length="968" mass="110298">MMREVLYCQRRLLHGFQRKCYSTGAANLGAADMPKVYKPSDVEGEVLNKWKRHLSKKNDGDREKPVFRMLLPPPNVTGKLHLGHFLTLTVEDTIARWKLMTGLDVEWIPGFDHAGIATQSVVNRKMSKNQGTSALGENLKDFSTNNLDLIRKQLMASGALLNWGNEYYTLDKKHSQTVKEAFIQLFDDGLVRRADGIVNWSCALQTTVADIEVDNVSFEKKTSLRVPNYEHPIPFGVLYHVAYSMLDSDEKIIVATSRPETMFGDVALAVNKEDFRYAKFVGKQAINPLNGNTISIVADERVKRDFGTGVVKITPAHDKLDFAIGMSHQLKSINIFTPDGHLNEHCGDFQGIPRFLARKRVLEILNQKNAIIDEKGYSGSVGVCSRSGDVIEPRLVPHWFLHTQFLSSKLIQAIEDKSFLIVPENHARSLVHKLMESREWCLSRQIQWGHRIPAYYHLNHPDKWVAAADVQAATLKLEQKLGIKISDAAEVVQDKDVLDTWFSSALIPLGVSDWPNSENYKEVALMETGHDILLFWVWRMAILTLALVNRFPFRHVLLHGIVTDHFGRKMSKSKGNVIDPMHIIKGITYEELIQEAESSFAGGELDENEFSLRKLSLEKNHSEGFPVCGSDALRLALLSQNIFDQEITLDLNSLDSCKRFTNKLWQALRFLKLHSEPLEKDVSQSVVREGADLPSKWILACLYQFNKTCETTLNQAKFHLYAEAIRKFFYQELCDVYIELIKGELTNPEDKRRNILVMQYVFETGMKLAHPLIPFVTEEIWSYLKNDKTLSLLEQEFPSSREIEQFNDPVLIETMSKSMQFIREIRAVKKRSGWLSKEPPQVYIEMDKSLEKQLLNLNSTIGKLSGSNVQFGKYPAKEKASYGSFIVEIDGNVCKIHIPVLATIDKSINQSKLEKLKLKLIKLQQQYENPSFQQNAPPAAKEKLKKKVETLILQINESMQHQNPNHPA</sequence>
<keyword evidence="6 9" id="KW-0648">Protein biosynthesis</keyword>
<evidence type="ECO:0000259" key="11">
    <source>
        <dbReference type="Pfam" id="PF00133"/>
    </source>
</evidence>
<name>A0ABP1RAR8_9HEXA</name>
<evidence type="ECO:0000259" key="12">
    <source>
        <dbReference type="Pfam" id="PF08264"/>
    </source>
</evidence>
<dbReference type="CDD" id="cd07962">
    <property type="entry name" value="Anticodon_Ia_Val"/>
    <property type="match status" value="1"/>
</dbReference>
<evidence type="ECO:0000256" key="8">
    <source>
        <dbReference type="ARBA" id="ARBA00029936"/>
    </source>
</evidence>
<gene>
    <name evidence="13" type="ORF">ODALV1_LOCUS19604</name>
</gene>
<dbReference type="Pfam" id="PF00133">
    <property type="entry name" value="tRNA-synt_1"/>
    <property type="match status" value="1"/>
</dbReference>
<evidence type="ECO:0000256" key="1">
    <source>
        <dbReference type="ARBA" id="ARBA00005594"/>
    </source>
</evidence>
<feature type="coiled-coil region" evidence="10">
    <location>
        <begin position="906"/>
        <end position="961"/>
    </location>
</feature>
<dbReference type="Gene3D" id="3.90.740.10">
    <property type="entry name" value="Valyl/Leucyl/Isoleucyl-tRNA synthetase, editing domain"/>
    <property type="match status" value="1"/>
</dbReference>
<dbReference type="EMBL" id="CAXLJM020000066">
    <property type="protein sequence ID" value="CAL8121940.1"/>
    <property type="molecule type" value="Genomic_DNA"/>
</dbReference>
<dbReference type="InterPro" id="IPR002303">
    <property type="entry name" value="Valyl-tRNA_ligase"/>
</dbReference>
<evidence type="ECO:0000256" key="10">
    <source>
        <dbReference type="SAM" id="Coils"/>
    </source>
</evidence>
<dbReference type="InterPro" id="IPR009080">
    <property type="entry name" value="tRNAsynth_Ia_anticodon-bd"/>
</dbReference>
<feature type="domain" description="Methionyl/Valyl/Leucyl/Isoleucyl-tRNA synthetase anticodon-binding" evidence="12">
    <location>
        <begin position="696"/>
        <end position="837"/>
    </location>
</feature>
<evidence type="ECO:0000313" key="14">
    <source>
        <dbReference type="Proteomes" id="UP001642540"/>
    </source>
</evidence>
<evidence type="ECO:0000313" key="13">
    <source>
        <dbReference type="EMBL" id="CAL8121940.1"/>
    </source>
</evidence>
<keyword evidence="4 9" id="KW-0547">Nucleotide-binding</keyword>
<dbReference type="PROSITE" id="PS00178">
    <property type="entry name" value="AA_TRNA_LIGASE_I"/>
    <property type="match status" value="1"/>
</dbReference>
<protein>
    <recommendedName>
        <fullName evidence="2">valine--tRNA ligase</fullName>
        <ecNumber evidence="2">6.1.1.9</ecNumber>
    </recommendedName>
    <alternativeName>
        <fullName evidence="8">Valyl-tRNA synthetase</fullName>
    </alternativeName>
</protein>
<evidence type="ECO:0000256" key="6">
    <source>
        <dbReference type="ARBA" id="ARBA00022917"/>
    </source>
</evidence>
<keyword evidence="10" id="KW-0175">Coiled coil</keyword>
<dbReference type="Gene3D" id="3.40.50.620">
    <property type="entry name" value="HUPs"/>
    <property type="match status" value="2"/>
</dbReference>
<keyword evidence="14" id="KW-1185">Reference proteome</keyword>
<dbReference type="InterPro" id="IPR014729">
    <property type="entry name" value="Rossmann-like_a/b/a_fold"/>
</dbReference>
<dbReference type="PRINTS" id="PR00986">
    <property type="entry name" value="TRNASYNTHVAL"/>
</dbReference>
<organism evidence="13 14">
    <name type="scientific">Orchesella dallaii</name>
    <dbReference type="NCBI Taxonomy" id="48710"/>
    <lineage>
        <taxon>Eukaryota</taxon>
        <taxon>Metazoa</taxon>
        <taxon>Ecdysozoa</taxon>
        <taxon>Arthropoda</taxon>
        <taxon>Hexapoda</taxon>
        <taxon>Collembola</taxon>
        <taxon>Entomobryomorpha</taxon>
        <taxon>Entomobryoidea</taxon>
        <taxon>Orchesellidae</taxon>
        <taxon>Orchesellinae</taxon>
        <taxon>Orchesella</taxon>
    </lineage>
</organism>
<evidence type="ECO:0000256" key="7">
    <source>
        <dbReference type="ARBA" id="ARBA00023146"/>
    </source>
</evidence>
<dbReference type="Pfam" id="PF08264">
    <property type="entry name" value="Anticodon_1"/>
    <property type="match status" value="1"/>
</dbReference>
<keyword evidence="3 9" id="KW-0436">Ligase</keyword>
<evidence type="ECO:0000256" key="9">
    <source>
        <dbReference type="RuleBase" id="RU363035"/>
    </source>
</evidence>
<dbReference type="PANTHER" id="PTHR11946:SF114">
    <property type="entry name" value="VALINE--TRNA LIGASE, MITOCHONDRIAL"/>
    <property type="match status" value="1"/>
</dbReference>
<comment type="caution">
    <text evidence="13">The sequence shown here is derived from an EMBL/GenBank/DDBJ whole genome shotgun (WGS) entry which is preliminary data.</text>
</comment>
<evidence type="ECO:0000256" key="4">
    <source>
        <dbReference type="ARBA" id="ARBA00022741"/>
    </source>
</evidence>
<dbReference type="Gene3D" id="1.10.730.10">
    <property type="entry name" value="Isoleucyl-tRNA Synthetase, Domain 1"/>
    <property type="match status" value="1"/>
</dbReference>
<dbReference type="InterPro" id="IPR002300">
    <property type="entry name" value="aa-tRNA-synth_Ia"/>
</dbReference>
<evidence type="ECO:0000256" key="5">
    <source>
        <dbReference type="ARBA" id="ARBA00022840"/>
    </source>
</evidence>
<evidence type="ECO:0000256" key="3">
    <source>
        <dbReference type="ARBA" id="ARBA00022598"/>
    </source>
</evidence>
<dbReference type="InterPro" id="IPR001412">
    <property type="entry name" value="aa-tRNA-synth_I_CS"/>
</dbReference>
<dbReference type="SUPFAM" id="SSF47323">
    <property type="entry name" value="Anticodon-binding domain of a subclass of class I aminoacyl-tRNA synthetases"/>
    <property type="match status" value="1"/>
</dbReference>
<comment type="similarity">
    <text evidence="1 9">Belongs to the class-I aminoacyl-tRNA synthetase family.</text>
</comment>
<dbReference type="NCBIfam" id="NF004349">
    <property type="entry name" value="PRK05729.1"/>
    <property type="match status" value="1"/>
</dbReference>
<accession>A0ABP1RAR8</accession>
<dbReference type="PANTHER" id="PTHR11946">
    <property type="entry name" value="VALYL-TRNA SYNTHETASES"/>
    <property type="match status" value="1"/>
</dbReference>
<dbReference type="InterPro" id="IPR009008">
    <property type="entry name" value="Val/Leu/Ile-tRNA-synth_edit"/>
</dbReference>
<proteinExistence type="inferred from homology"/>
<dbReference type="EC" id="6.1.1.9" evidence="2"/>
<dbReference type="SUPFAM" id="SSF52374">
    <property type="entry name" value="Nucleotidylyl transferase"/>
    <property type="match status" value="1"/>
</dbReference>
<dbReference type="NCBIfam" id="TIGR00422">
    <property type="entry name" value="valS"/>
    <property type="match status" value="1"/>
</dbReference>
<dbReference type="Proteomes" id="UP001642540">
    <property type="component" value="Unassembled WGS sequence"/>
</dbReference>